<sequence length="346" mass="41792">MKEKENIKKFGKEEKGEKGKKEINEKEKEKEIKEEKKKNEEKEKKKERKEEEKEEKKKKKEKKEEKEEEEKEEKKEEKEEEEREKESVYVKRIINVEITTEIRNFIVLFIENREEIINWCIKNNSLYSNKINEKTSNIIFNDSKNIEKYLKEKNINIDILSVLIYFYNLYCIHNNKGKINFHNMMYNSFITYRGIYENIDKNSKSFKNLLKEERKYKKIMGNKNNGLNDFFFNYKKAFPYGINLILGLFLTFLSGYYGCLLLGYTKFTTRLICGILFSYITLIVEVIIFIIINEKVENLNKNQICMNSNNGLYEKVRIKEENYDSKKIDEIKEINKHSTLKKRKKT</sequence>
<dbReference type="OrthoDB" id="372338at2759"/>
<evidence type="ECO:0000313" key="9">
    <source>
        <dbReference type="Proteomes" id="UP000220158"/>
    </source>
</evidence>
<dbReference type="AlphaFoldDB" id="A0A1J1HD36"/>
<dbReference type="GeneID" id="39738188"/>
<evidence type="ECO:0000256" key="6">
    <source>
        <dbReference type="SAM" id="MobiDB-lite"/>
    </source>
</evidence>
<name>A0A1J1HD36_PLARL</name>
<accession>A0A1J1HD36</accession>
<dbReference type="KEGG" id="prel:PRELSG_1325500"/>
<gene>
    <name evidence="8" type="ORF">PRELSG_1325500</name>
</gene>
<feature type="transmembrane region" description="Helical" evidence="7">
    <location>
        <begin position="269"/>
        <end position="292"/>
    </location>
</feature>
<keyword evidence="9" id="KW-1185">Reference proteome</keyword>
<reference evidence="8 9" key="1">
    <citation type="submission" date="2015-04" db="EMBL/GenBank/DDBJ databases">
        <authorList>
            <consortium name="Pathogen Informatics"/>
        </authorList>
    </citation>
    <scope>NUCLEOTIDE SEQUENCE [LARGE SCALE GENOMIC DNA]</scope>
    <source>
        <strain evidence="8 9">SGS1</strain>
    </source>
</reference>
<keyword evidence="3" id="KW-0256">Endoplasmic reticulum</keyword>
<feature type="compositionally biased region" description="Basic and acidic residues" evidence="6">
    <location>
        <begin position="1"/>
        <end position="55"/>
    </location>
</feature>
<dbReference type="Proteomes" id="UP000220158">
    <property type="component" value="Chromosome 13"/>
</dbReference>
<comment type="subcellular location">
    <subcellularLocation>
        <location evidence="1">Endoplasmic reticulum membrane</location>
        <topology evidence="1">Multi-pass membrane protein</topology>
    </subcellularLocation>
</comment>
<evidence type="ECO:0000256" key="4">
    <source>
        <dbReference type="ARBA" id="ARBA00022989"/>
    </source>
</evidence>
<evidence type="ECO:0000256" key="1">
    <source>
        <dbReference type="ARBA" id="ARBA00004477"/>
    </source>
</evidence>
<dbReference type="VEuPathDB" id="PlasmoDB:PRELSG_1325500"/>
<dbReference type="OMA" id="YCTNINK"/>
<protein>
    <submittedName>
        <fullName evidence="8">Uncharacterized protein</fullName>
    </submittedName>
</protein>
<dbReference type="RefSeq" id="XP_028535903.1">
    <property type="nucleotide sequence ID" value="XM_028678793.1"/>
</dbReference>
<dbReference type="PANTHER" id="PTHR31394">
    <property type="entry name" value="TRANSMEMBRANE PROTEIN 199"/>
    <property type="match status" value="1"/>
</dbReference>
<keyword evidence="5 7" id="KW-0472">Membrane</keyword>
<evidence type="ECO:0000256" key="3">
    <source>
        <dbReference type="ARBA" id="ARBA00022824"/>
    </source>
</evidence>
<dbReference type="GO" id="GO:0005789">
    <property type="term" value="C:endoplasmic reticulum membrane"/>
    <property type="evidence" value="ECO:0007669"/>
    <property type="project" value="UniProtKB-SubCell"/>
</dbReference>
<dbReference type="InterPro" id="IPR021013">
    <property type="entry name" value="ATPase_Vma12"/>
</dbReference>
<keyword evidence="2 7" id="KW-0812">Transmembrane</keyword>
<proteinExistence type="predicted"/>
<organism evidence="8 9">
    <name type="scientific">Plasmodium relictum</name>
    <dbReference type="NCBI Taxonomy" id="85471"/>
    <lineage>
        <taxon>Eukaryota</taxon>
        <taxon>Sar</taxon>
        <taxon>Alveolata</taxon>
        <taxon>Apicomplexa</taxon>
        <taxon>Aconoidasida</taxon>
        <taxon>Haemosporida</taxon>
        <taxon>Plasmodiidae</taxon>
        <taxon>Plasmodium</taxon>
        <taxon>Plasmodium (Haemamoeba)</taxon>
    </lineage>
</organism>
<evidence type="ECO:0000256" key="7">
    <source>
        <dbReference type="SAM" id="Phobius"/>
    </source>
</evidence>
<feature type="transmembrane region" description="Helical" evidence="7">
    <location>
        <begin position="237"/>
        <end position="257"/>
    </location>
</feature>
<evidence type="ECO:0000256" key="2">
    <source>
        <dbReference type="ARBA" id="ARBA00022692"/>
    </source>
</evidence>
<evidence type="ECO:0000256" key="5">
    <source>
        <dbReference type="ARBA" id="ARBA00023136"/>
    </source>
</evidence>
<dbReference type="PANTHER" id="PTHR31394:SF1">
    <property type="entry name" value="TRANSMEMBRANE PROTEIN 199"/>
    <property type="match status" value="1"/>
</dbReference>
<dbReference type="EMBL" id="LN835308">
    <property type="protein sequence ID" value="CRH03897.1"/>
    <property type="molecule type" value="Genomic_DNA"/>
</dbReference>
<feature type="region of interest" description="Disordered" evidence="6">
    <location>
        <begin position="1"/>
        <end position="80"/>
    </location>
</feature>
<evidence type="ECO:0000313" key="8">
    <source>
        <dbReference type="EMBL" id="CRH03897.1"/>
    </source>
</evidence>
<keyword evidence="4 7" id="KW-1133">Transmembrane helix</keyword>
<dbReference type="GO" id="GO:0070072">
    <property type="term" value="P:vacuolar proton-transporting V-type ATPase complex assembly"/>
    <property type="evidence" value="ECO:0007669"/>
    <property type="project" value="InterPro"/>
</dbReference>